<dbReference type="Gene3D" id="3.40.50.300">
    <property type="entry name" value="P-loop containing nucleotide triphosphate hydrolases"/>
    <property type="match status" value="2"/>
</dbReference>
<dbReference type="PROSITE" id="PS01358">
    <property type="entry name" value="ZF_RANBP2_1"/>
    <property type="match status" value="1"/>
</dbReference>
<dbReference type="CDD" id="cd01852">
    <property type="entry name" value="AIG1"/>
    <property type="match status" value="1"/>
</dbReference>
<reference evidence="10 11" key="1">
    <citation type="submission" date="2022-12" db="EMBL/GenBank/DDBJ databases">
        <title>Chromosome-level genome of Tegillarca granosa.</title>
        <authorList>
            <person name="Kim J."/>
        </authorList>
    </citation>
    <scope>NUCLEOTIDE SEQUENCE [LARGE SCALE GENOMIC DNA]</scope>
    <source>
        <strain evidence="10">Teg-2019</strain>
        <tissue evidence="10">Adductor muscle</tissue>
    </source>
</reference>
<feature type="compositionally biased region" description="Basic and acidic residues" evidence="8">
    <location>
        <begin position="690"/>
        <end position="712"/>
    </location>
</feature>
<feature type="region of interest" description="Disordered" evidence="8">
    <location>
        <begin position="731"/>
        <end position="750"/>
    </location>
</feature>
<name>A0ABQ9F5Y8_TEGGR</name>
<evidence type="ECO:0000313" key="10">
    <source>
        <dbReference type="EMBL" id="KAJ8312734.1"/>
    </source>
</evidence>
<gene>
    <name evidence="10" type="ORF">KUTeg_010107</name>
</gene>
<keyword evidence="3" id="KW-0547">Nucleotide-binding</keyword>
<sequence>AGARQRNAENKNVEELRIVIIGKTGTGKSATGNSILGRKFFKSKFCGTFVAEKCKYKTNNRFGRKIVLVDTQGLFDTKMTNGQVMKEIVKCIGMTAPGPHAILLTVKIGRFTNAEQDTVKHFVDHFGDDMYNYLFVEQQVKRLISHIDGVLISNGRSCFTNEVYKEAEKTLLRREQEMRQKLQEEKNRKIEEIKIQLQIELDKKIEEAKQEKDQLASEIMKHKKEKQQEVAKARERIEQLQKHIDKNDRIRKEEMENWRKEMEKNLKEIRNEYEQLQDLSNLRDANRIMAEQINHFNKTGDGDTEHPCFGNMTDSEGENDTVVWSCQRCTYLNQDQGGICAMCHFKHTLKSDDLQTYLNIGARTREQNARNNQGQELRIVIIGKTGTGKSATGNNILGGNIFESKVCGTSVTKKCKFGTNNRFGRRIVLVDTPGLFDTKMTNEEVTKEIVKCIGMTSPGPHAILLTVNIGRFTNEEQDTVKHFVDHFGDDMYKYLFVVFTRADDLENEHTEIESYVKTGPPELKDILQRCNNRYIAFNNRLRGVDQEQQVKRLISLIDDVLQRNGGSCFTNEMYEEAEKTLLRREQEMRQKLQEEENRKIEDIKVQLETEFDKKFDEAKHEKNQLEREILKHENERQEEEAKARELKDRISILTNQLNEEKNKKSADERQIENIFQRIERCHLEQQQMTKSKEKDERLEQLQKQIEENDRRREKEMEILREENEQKMKEIKQEYEQRQDPSNLRNENRESCEKETGVFTQIWGVVKGAFKVAGALSNLLPDTGKLGIAKKAISAVNSVLE</sequence>
<evidence type="ECO:0000256" key="1">
    <source>
        <dbReference type="ARBA" id="ARBA00008535"/>
    </source>
</evidence>
<evidence type="ECO:0000256" key="4">
    <source>
        <dbReference type="ARBA" id="ARBA00022771"/>
    </source>
</evidence>
<proteinExistence type="inferred from homology"/>
<evidence type="ECO:0000313" key="11">
    <source>
        <dbReference type="Proteomes" id="UP001217089"/>
    </source>
</evidence>
<dbReference type="InterPro" id="IPR006703">
    <property type="entry name" value="G_AIG1"/>
</dbReference>
<comment type="caution">
    <text evidence="10">The sequence shown here is derived from an EMBL/GenBank/DDBJ whole genome shotgun (WGS) entry which is preliminary data.</text>
</comment>
<feature type="domain" description="AIG1-type G" evidence="9">
    <location>
        <begin position="374"/>
        <end position="578"/>
    </location>
</feature>
<organism evidence="10 11">
    <name type="scientific">Tegillarca granosa</name>
    <name type="common">Malaysian cockle</name>
    <name type="synonym">Anadara granosa</name>
    <dbReference type="NCBI Taxonomy" id="220873"/>
    <lineage>
        <taxon>Eukaryota</taxon>
        <taxon>Metazoa</taxon>
        <taxon>Spiralia</taxon>
        <taxon>Lophotrochozoa</taxon>
        <taxon>Mollusca</taxon>
        <taxon>Bivalvia</taxon>
        <taxon>Autobranchia</taxon>
        <taxon>Pteriomorphia</taxon>
        <taxon>Arcoida</taxon>
        <taxon>Arcoidea</taxon>
        <taxon>Arcidae</taxon>
        <taxon>Tegillarca</taxon>
    </lineage>
</organism>
<evidence type="ECO:0000256" key="2">
    <source>
        <dbReference type="ARBA" id="ARBA00022723"/>
    </source>
</evidence>
<dbReference type="InterPro" id="IPR045058">
    <property type="entry name" value="GIMA/IAN/Toc"/>
</dbReference>
<feature type="coiled-coil region" evidence="7">
    <location>
        <begin position="164"/>
        <end position="282"/>
    </location>
</feature>
<evidence type="ECO:0000256" key="6">
    <source>
        <dbReference type="ARBA" id="ARBA00023134"/>
    </source>
</evidence>
<feature type="non-terminal residue" evidence="10">
    <location>
        <position position="1"/>
    </location>
</feature>
<evidence type="ECO:0000259" key="9">
    <source>
        <dbReference type="PROSITE" id="PS51720"/>
    </source>
</evidence>
<dbReference type="Proteomes" id="UP001217089">
    <property type="component" value="Unassembled WGS sequence"/>
</dbReference>
<keyword evidence="7" id="KW-0175">Coiled coil</keyword>
<evidence type="ECO:0000256" key="5">
    <source>
        <dbReference type="ARBA" id="ARBA00022833"/>
    </source>
</evidence>
<evidence type="ECO:0000256" key="7">
    <source>
        <dbReference type="SAM" id="Coils"/>
    </source>
</evidence>
<dbReference type="PANTHER" id="PTHR10903:SF184">
    <property type="entry name" value="GTP-BINDING PROTEIN A"/>
    <property type="match status" value="1"/>
</dbReference>
<protein>
    <recommendedName>
        <fullName evidence="9">AIG1-type G domain-containing protein</fullName>
    </recommendedName>
</protein>
<accession>A0ABQ9F5Y8</accession>
<dbReference type="InterPro" id="IPR027417">
    <property type="entry name" value="P-loop_NTPase"/>
</dbReference>
<keyword evidence="11" id="KW-1185">Reference proteome</keyword>
<keyword evidence="4" id="KW-0863">Zinc-finger</keyword>
<evidence type="ECO:0000256" key="8">
    <source>
        <dbReference type="SAM" id="MobiDB-lite"/>
    </source>
</evidence>
<keyword evidence="2" id="KW-0479">Metal-binding</keyword>
<dbReference type="EMBL" id="JARBDR010000440">
    <property type="protein sequence ID" value="KAJ8312734.1"/>
    <property type="molecule type" value="Genomic_DNA"/>
</dbReference>
<dbReference type="PANTHER" id="PTHR10903">
    <property type="entry name" value="GTPASE, IMAP FAMILY MEMBER-RELATED"/>
    <property type="match status" value="1"/>
</dbReference>
<feature type="domain" description="AIG1-type G" evidence="9">
    <location>
        <begin position="13"/>
        <end position="220"/>
    </location>
</feature>
<evidence type="ECO:0000256" key="3">
    <source>
        <dbReference type="ARBA" id="ARBA00022741"/>
    </source>
</evidence>
<feature type="region of interest" description="Disordered" evidence="8">
    <location>
        <begin position="686"/>
        <end position="712"/>
    </location>
</feature>
<dbReference type="SUPFAM" id="SSF52540">
    <property type="entry name" value="P-loop containing nucleoside triphosphate hydrolases"/>
    <property type="match status" value="2"/>
</dbReference>
<comment type="similarity">
    <text evidence="1">Belongs to the TRAFAC class TrmE-Era-EngA-EngB-Septin-like GTPase superfamily. AIG1/Toc34/Toc159-like paraseptin GTPase family. IAN subfamily.</text>
</comment>
<keyword evidence="6" id="KW-0342">GTP-binding</keyword>
<dbReference type="Pfam" id="PF04548">
    <property type="entry name" value="AIG1"/>
    <property type="match status" value="2"/>
</dbReference>
<dbReference type="SUPFAM" id="SSF90209">
    <property type="entry name" value="Ran binding protein zinc finger-like"/>
    <property type="match status" value="1"/>
</dbReference>
<keyword evidence="5" id="KW-0862">Zinc</keyword>
<dbReference type="InterPro" id="IPR001876">
    <property type="entry name" value="Znf_RanBP2"/>
</dbReference>
<dbReference type="PROSITE" id="PS51720">
    <property type="entry name" value="G_AIG1"/>
    <property type="match status" value="2"/>
</dbReference>
<dbReference type="InterPro" id="IPR036443">
    <property type="entry name" value="Znf_RanBP2_sf"/>
</dbReference>